<dbReference type="GO" id="GO:0005886">
    <property type="term" value="C:plasma membrane"/>
    <property type="evidence" value="ECO:0007669"/>
    <property type="project" value="UniProtKB-SubCell"/>
</dbReference>
<gene>
    <name evidence="7" type="ORF">FNX48_026300</name>
</gene>
<accession>A0A646IIM7</accession>
<dbReference type="Pfam" id="PF00664">
    <property type="entry name" value="ABC_membrane"/>
    <property type="match status" value="1"/>
</dbReference>
<dbReference type="InterPro" id="IPR039421">
    <property type="entry name" value="Type_1_exporter"/>
</dbReference>
<organism evidence="7">
    <name type="scientific">Streptomyces alkaliphilus</name>
    <dbReference type="NCBI Taxonomy" id="1472722"/>
    <lineage>
        <taxon>Bacteria</taxon>
        <taxon>Bacillati</taxon>
        <taxon>Actinomycetota</taxon>
        <taxon>Actinomycetes</taxon>
        <taxon>Kitasatosporales</taxon>
        <taxon>Streptomycetaceae</taxon>
        <taxon>Streptomyces</taxon>
    </lineage>
</organism>
<reference evidence="7" key="1">
    <citation type="submission" date="2019-10" db="EMBL/GenBank/DDBJ databases">
        <title>Streptomyces sp. nov., a novel actinobacterium isolated from alkaline environment.</title>
        <authorList>
            <person name="Golinska P."/>
        </authorList>
    </citation>
    <scope>NUCLEOTIDE SEQUENCE</scope>
    <source>
        <strain evidence="7">IF17</strain>
    </source>
</reference>
<feature type="non-terminal residue" evidence="7">
    <location>
        <position position="145"/>
    </location>
</feature>
<feature type="transmembrane region" description="Helical" evidence="5">
    <location>
        <begin position="80"/>
        <end position="99"/>
    </location>
</feature>
<proteinExistence type="predicted"/>
<evidence type="ECO:0000259" key="6">
    <source>
        <dbReference type="PROSITE" id="PS50929"/>
    </source>
</evidence>
<dbReference type="EMBL" id="VJYJ02001688">
    <property type="protein sequence ID" value="MQS10541.1"/>
    <property type="molecule type" value="Genomic_DNA"/>
</dbReference>
<keyword evidence="4 5" id="KW-0472">Membrane</keyword>
<dbReference type="AlphaFoldDB" id="A0A646IIM7"/>
<feature type="domain" description="ABC transmembrane type-1" evidence="6">
    <location>
        <begin position="1"/>
        <end position="145"/>
    </location>
</feature>
<dbReference type="Gene3D" id="1.20.1560.10">
    <property type="entry name" value="ABC transporter type 1, transmembrane domain"/>
    <property type="match status" value="1"/>
</dbReference>
<dbReference type="InterPro" id="IPR011527">
    <property type="entry name" value="ABC1_TM_dom"/>
</dbReference>
<keyword evidence="3 5" id="KW-1133">Transmembrane helix</keyword>
<name>A0A646IIM7_9ACTN</name>
<feature type="non-terminal residue" evidence="7">
    <location>
        <position position="1"/>
    </location>
</feature>
<evidence type="ECO:0000256" key="2">
    <source>
        <dbReference type="ARBA" id="ARBA00022692"/>
    </source>
</evidence>
<comment type="caution">
    <text evidence="7">The sequence shown here is derived from an EMBL/GenBank/DDBJ whole genome shotgun (WGS) entry which is preliminary data.</text>
</comment>
<dbReference type="GO" id="GO:0005524">
    <property type="term" value="F:ATP binding"/>
    <property type="evidence" value="ECO:0007669"/>
    <property type="project" value="InterPro"/>
</dbReference>
<keyword evidence="2 5" id="KW-0812">Transmembrane</keyword>
<evidence type="ECO:0000256" key="4">
    <source>
        <dbReference type="ARBA" id="ARBA00023136"/>
    </source>
</evidence>
<dbReference type="GO" id="GO:0140359">
    <property type="term" value="F:ABC-type transporter activity"/>
    <property type="evidence" value="ECO:0007669"/>
    <property type="project" value="InterPro"/>
</dbReference>
<feature type="transmembrane region" description="Helical" evidence="5">
    <location>
        <begin position="49"/>
        <end position="74"/>
    </location>
</feature>
<evidence type="ECO:0000256" key="3">
    <source>
        <dbReference type="ARBA" id="ARBA00022989"/>
    </source>
</evidence>
<dbReference type="SUPFAM" id="SSF90123">
    <property type="entry name" value="ABC transporter transmembrane region"/>
    <property type="match status" value="1"/>
</dbReference>
<comment type="subcellular location">
    <subcellularLocation>
        <location evidence="1">Cell membrane</location>
        <topology evidence="1">Multi-pass membrane protein</topology>
    </subcellularLocation>
</comment>
<dbReference type="PROSITE" id="PS50929">
    <property type="entry name" value="ABC_TM1F"/>
    <property type="match status" value="1"/>
</dbReference>
<evidence type="ECO:0000256" key="1">
    <source>
        <dbReference type="ARBA" id="ARBA00004651"/>
    </source>
</evidence>
<dbReference type="PANTHER" id="PTHR24221:SF654">
    <property type="entry name" value="ATP-BINDING CASSETTE SUB-FAMILY B MEMBER 6"/>
    <property type="match status" value="1"/>
</dbReference>
<dbReference type="PANTHER" id="PTHR24221">
    <property type="entry name" value="ATP-BINDING CASSETTE SUB-FAMILY B"/>
    <property type="match status" value="1"/>
</dbReference>
<sequence length="145" mass="16568">YLLARVSERISADLRTTTYEHLLKLSLEYFGGKRTGDLMARIGSESDRISVFLSLHLLDFATDVLMIAMTAVILVSIDPWLALVTLVPLPFIAWMIHLVRDRLRHGFEKIDRIWSEITNVLADTIPGIRVVKAFAQEKREVTRFA</sequence>
<protein>
    <submittedName>
        <fullName evidence="7">ABC transporter</fullName>
    </submittedName>
</protein>
<evidence type="ECO:0000256" key="5">
    <source>
        <dbReference type="SAM" id="Phobius"/>
    </source>
</evidence>
<dbReference type="InterPro" id="IPR036640">
    <property type="entry name" value="ABC1_TM_sf"/>
</dbReference>
<evidence type="ECO:0000313" key="7">
    <source>
        <dbReference type="EMBL" id="MQS10541.1"/>
    </source>
</evidence>
<dbReference type="Proteomes" id="UP000315516">
    <property type="component" value="Unassembled WGS sequence"/>
</dbReference>